<keyword evidence="2" id="KW-1185">Reference proteome</keyword>
<protein>
    <submittedName>
        <fullName evidence="1">Uncharacterized protein</fullName>
    </submittedName>
</protein>
<evidence type="ECO:0000313" key="2">
    <source>
        <dbReference type="Proteomes" id="UP000002220"/>
    </source>
</evidence>
<sequence>MTYPLTPLPGSVRTVNYEIRRQYILISKMCSFVQYSHRFHATLPMKSILSPTHRPFLPTERLFRSSLRLDDSRLLWEIP</sequence>
<evidence type="ECO:0000313" key="1">
    <source>
        <dbReference type="EMBL" id="ADG66765.1"/>
    </source>
</evidence>
<organism evidence="1 2">
    <name type="scientific">Planctopirus limnophila (strain ATCC 43296 / DSM 3776 / IFAM 1008 / Mu 290)</name>
    <name type="common">Planctomyces limnophilus</name>
    <dbReference type="NCBI Taxonomy" id="521674"/>
    <lineage>
        <taxon>Bacteria</taxon>
        <taxon>Pseudomonadati</taxon>
        <taxon>Planctomycetota</taxon>
        <taxon>Planctomycetia</taxon>
        <taxon>Planctomycetales</taxon>
        <taxon>Planctomycetaceae</taxon>
        <taxon>Planctopirus</taxon>
    </lineage>
</organism>
<dbReference type="HOGENOM" id="CLU_2602991_0_0_0"/>
<dbReference type="EMBL" id="CP001744">
    <property type="protein sequence ID" value="ADG66765.1"/>
    <property type="molecule type" value="Genomic_DNA"/>
</dbReference>
<reference evidence="1 2" key="1">
    <citation type="journal article" date="2010" name="Stand. Genomic Sci.">
        <title>Complete genome sequence of Planctomyces limnophilus type strain (Mu 290).</title>
        <authorList>
            <person name="Labutti K."/>
            <person name="Sikorski J."/>
            <person name="Schneider S."/>
            <person name="Nolan M."/>
            <person name="Lucas S."/>
            <person name="Glavina Del Rio T."/>
            <person name="Tice H."/>
            <person name="Cheng J.F."/>
            <person name="Goodwin L."/>
            <person name="Pitluck S."/>
            <person name="Liolios K."/>
            <person name="Ivanova N."/>
            <person name="Mavromatis K."/>
            <person name="Mikhailova N."/>
            <person name="Pati A."/>
            <person name="Chen A."/>
            <person name="Palaniappan K."/>
            <person name="Land M."/>
            <person name="Hauser L."/>
            <person name="Chang Y.J."/>
            <person name="Jeffries C.D."/>
            <person name="Tindall B.J."/>
            <person name="Rohde M."/>
            <person name="Goker M."/>
            <person name="Woyke T."/>
            <person name="Bristow J."/>
            <person name="Eisen J.A."/>
            <person name="Markowitz V."/>
            <person name="Hugenholtz P."/>
            <person name="Kyrpides N.C."/>
            <person name="Klenk H.P."/>
            <person name="Lapidus A."/>
        </authorList>
    </citation>
    <scope>NUCLEOTIDE SEQUENCE [LARGE SCALE GENOMIC DNA]</scope>
    <source>
        <strain evidence="2">ATCC 43296 / DSM 3776 / IFAM 1008 / 290</strain>
    </source>
</reference>
<dbReference type="Proteomes" id="UP000002220">
    <property type="component" value="Chromosome"/>
</dbReference>
<dbReference type="AlphaFoldDB" id="D5SSL7"/>
<dbReference type="STRING" id="521674.Plim_0921"/>
<dbReference type="KEGG" id="plm:Plim_0921"/>
<accession>D5SSL7</accession>
<proteinExistence type="predicted"/>
<name>D5SSL7_PLAL2</name>
<gene>
    <name evidence="1" type="ordered locus">Plim_0921</name>
</gene>